<dbReference type="EMBL" id="BART01033763">
    <property type="protein sequence ID" value="GAH10816.1"/>
    <property type="molecule type" value="Genomic_DNA"/>
</dbReference>
<accession>X1CQW4</accession>
<proteinExistence type="predicted"/>
<evidence type="ECO:0000313" key="1">
    <source>
        <dbReference type="EMBL" id="GAH10816.1"/>
    </source>
</evidence>
<gene>
    <name evidence="1" type="ORF">S01H4_57900</name>
</gene>
<comment type="caution">
    <text evidence="1">The sequence shown here is derived from an EMBL/GenBank/DDBJ whole genome shotgun (WGS) entry which is preliminary data.</text>
</comment>
<dbReference type="AlphaFoldDB" id="X1CQW4"/>
<protein>
    <submittedName>
        <fullName evidence="1">Uncharacterized protein</fullName>
    </submittedName>
</protein>
<organism evidence="1">
    <name type="scientific">marine sediment metagenome</name>
    <dbReference type="NCBI Taxonomy" id="412755"/>
    <lineage>
        <taxon>unclassified sequences</taxon>
        <taxon>metagenomes</taxon>
        <taxon>ecological metagenomes</taxon>
    </lineage>
</organism>
<reference evidence="1" key="1">
    <citation type="journal article" date="2014" name="Front. Microbiol.">
        <title>High frequency of phylogenetically diverse reductive dehalogenase-homologous genes in deep subseafloor sedimentary metagenomes.</title>
        <authorList>
            <person name="Kawai M."/>
            <person name="Futagami T."/>
            <person name="Toyoda A."/>
            <person name="Takaki Y."/>
            <person name="Nishi S."/>
            <person name="Hori S."/>
            <person name="Arai W."/>
            <person name="Tsubouchi T."/>
            <person name="Morono Y."/>
            <person name="Uchiyama I."/>
            <person name="Ito T."/>
            <person name="Fujiyama A."/>
            <person name="Inagaki F."/>
            <person name="Takami H."/>
        </authorList>
    </citation>
    <scope>NUCLEOTIDE SEQUENCE</scope>
    <source>
        <strain evidence="1">Expedition CK06-06</strain>
    </source>
</reference>
<name>X1CQW4_9ZZZZ</name>
<sequence length="118" mass="13827">MSQRLLIGKRTDEFNHGCFDAIYSSEDSNYKRIKVIYVDFIGRGCFIGSPLRVFIQDISMYTPFLCDLGFLFDRLVGFNMYFFYNGKEWMLPERFFKAICPIQREKNETAKGLGTRTA</sequence>